<feature type="compositionally biased region" description="Low complexity" evidence="1">
    <location>
        <begin position="1"/>
        <end position="10"/>
    </location>
</feature>
<dbReference type="Proteomes" id="UP001497444">
    <property type="component" value="Chromosome 9"/>
</dbReference>
<sequence length="77" mass="8379">MQQQQRQQQRAAEASGDAVRNGSLWRGLRGQRPGGPSVTASCVPVGMREEEETNSMIVLSLAAASSRRRNEVASLLR</sequence>
<evidence type="ECO:0000256" key="1">
    <source>
        <dbReference type="SAM" id="MobiDB-lite"/>
    </source>
</evidence>
<organism evidence="2 3">
    <name type="scientific">Sphagnum jensenii</name>
    <dbReference type="NCBI Taxonomy" id="128206"/>
    <lineage>
        <taxon>Eukaryota</taxon>
        <taxon>Viridiplantae</taxon>
        <taxon>Streptophyta</taxon>
        <taxon>Embryophyta</taxon>
        <taxon>Bryophyta</taxon>
        <taxon>Sphagnophytina</taxon>
        <taxon>Sphagnopsida</taxon>
        <taxon>Sphagnales</taxon>
        <taxon>Sphagnaceae</taxon>
        <taxon>Sphagnum</taxon>
    </lineage>
</organism>
<reference evidence="2" key="1">
    <citation type="submission" date="2024-02" db="EMBL/GenBank/DDBJ databases">
        <authorList>
            <consortium name="ELIXIR-Norway"/>
            <consortium name="Elixir Norway"/>
        </authorList>
    </citation>
    <scope>NUCLEOTIDE SEQUENCE</scope>
</reference>
<keyword evidence="3" id="KW-1185">Reference proteome</keyword>
<gene>
    <name evidence="2" type="ORF">CSSPJE1EN1_LOCUS24273</name>
</gene>
<protein>
    <submittedName>
        <fullName evidence="2">Uncharacterized protein</fullName>
    </submittedName>
</protein>
<dbReference type="EMBL" id="OZ020104">
    <property type="protein sequence ID" value="CAK9278795.1"/>
    <property type="molecule type" value="Genomic_DNA"/>
</dbReference>
<evidence type="ECO:0000313" key="3">
    <source>
        <dbReference type="Proteomes" id="UP001497444"/>
    </source>
</evidence>
<name>A0ABP0XI87_9BRYO</name>
<evidence type="ECO:0000313" key="2">
    <source>
        <dbReference type="EMBL" id="CAK9278795.1"/>
    </source>
</evidence>
<accession>A0ABP0XI87</accession>
<proteinExistence type="predicted"/>
<feature type="region of interest" description="Disordered" evidence="1">
    <location>
        <begin position="1"/>
        <end position="43"/>
    </location>
</feature>